<evidence type="ECO:0000313" key="6">
    <source>
        <dbReference type="EMBL" id="MDQ0115629.1"/>
    </source>
</evidence>
<dbReference type="PROSITE" id="PS50893">
    <property type="entry name" value="ABC_TRANSPORTER_2"/>
    <property type="match status" value="1"/>
</dbReference>
<keyword evidence="4 6" id="KW-0067">ATP-binding</keyword>
<proteinExistence type="inferred from homology"/>
<dbReference type="InterPro" id="IPR003593">
    <property type="entry name" value="AAA+_ATPase"/>
</dbReference>
<dbReference type="Proteomes" id="UP001229346">
    <property type="component" value="Unassembled WGS sequence"/>
</dbReference>
<comment type="similarity">
    <text evidence="1">Belongs to the ABC transporter superfamily.</text>
</comment>
<dbReference type="Gene3D" id="3.40.50.300">
    <property type="entry name" value="P-loop containing nucleotide triphosphate hydrolases"/>
    <property type="match status" value="1"/>
</dbReference>
<dbReference type="SUPFAM" id="SSF52540">
    <property type="entry name" value="P-loop containing nucleoside triphosphate hydrolases"/>
    <property type="match status" value="1"/>
</dbReference>
<keyword evidence="7" id="KW-1185">Reference proteome</keyword>
<accession>A0ABT9UBP5</accession>
<name>A0ABT9UBP5_PAEHA</name>
<evidence type="ECO:0000256" key="1">
    <source>
        <dbReference type="ARBA" id="ARBA00005417"/>
    </source>
</evidence>
<dbReference type="PANTHER" id="PTHR43335">
    <property type="entry name" value="ABC TRANSPORTER, ATP-BINDING PROTEIN"/>
    <property type="match status" value="1"/>
</dbReference>
<dbReference type="EMBL" id="JAUSSU010000012">
    <property type="protein sequence ID" value="MDQ0115629.1"/>
    <property type="molecule type" value="Genomic_DNA"/>
</dbReference>
<dbReference type="InterPro" id="IPR017871">
    <property type="entry name" value="ABC_transporter-like_CS"/>
</dbReference>
<dbReference type="InterPro" id="IPR027417">
    <property type="entry name" value="P-loop_NTPase"/>
</dbReference>
<dbReference type="InterPro" id="IPR003439">
    <property type="entry name" value="ABC_transporter-like_ATP-bd"/>
</dbReference>
<evidence type="ECO:0000313" key="7">
    <source>
        <dbReference type="Proteomes" id="UP001229346"/>
    </source>
</evidence>
<dbReference type="SMART" id="SM00382">
    <property type="entry name" value="AAA"/>
    <property type="match status" value="1"/>
</dbReference>
<evidence type="ECO:0000259" key="5">
    <source>
        <dbReference type="PROSITE" id="PS50893"/>
    </source>
</evidence>
<sequence>MTVLLEAEGLTKTFGSFKAVTSMSFAIQESHCVALLGPNGAGKTTTIRMLAGLLAPTNGRIGFQGVREGGSHCERIGYLPQSPSFYNWMTGYEYTVYAGRLCGLATSEAKAAATKLLERVGLANAAGKKIGSYSGGMKQRLGLAQALIHRPKLLIMDEPVSALDPVGRRDVLSLLRELKQETTVLFSTHVLHDAEALCDDVIIIREGQIALQGGIAAIQDENRKPVIELTVDSDAHSQAWLAGMKARMRREGEASTSSPDSLAALIKHIEISANHARLQVSEVHAARQMLLEELASEKIGLLDMKVGHSSLEDLFMKVVSE</sequence>
<protein>
    <submittedName>
        <fullName evidence="6">ABC-2 type transport system ATP-binding protein</fullName>
    </submittedName>
</protein>
<reference evidence="6 7" key="1">
    <citation type="submission" date="2023-07" db="EMBL/GenBank/DDBJ databases">
        <title>Sorghum-associated microbial communities from plants grown in Nebraska, USA.</title>
        <authorList>
            <person name="Schachtman D."/>
        </authorList>
    </citation>
    <scope>NUCLEOTIDE SEQUENCE [LARGE SCALE GENOMIC DNA]</scope>
    <source>
        <strain evidence="6 7">CC482</strain>
    </source>
</reference>
<comment type="caution">
    <text evidence="6">The sequence shown here is derived from an EMBL/GenBank/DDBJ whole genome shotgun (WGS) entry which is preliminary data.</text>
</comment>
<dbReference type="CDD" id="cd03230">
    <property type="entry name" value="ABC_DR_subfamily_A"/>
    <property type="match status" value="1"/>
</dbReference>
<evidence type="ECO:0000256" key="4">
    <source>
        <dbReference type="ARBA" id="ARBA00022840"/>
    </source>
</evidence>
<keyword evidence="2" id="KW-0813">Transport</keyword>
<organism evidence="6 7">
    <name type="scientific">Paenibacillus harenae</name>
    <dbReference type="NCBI Taxonomy" id="306543"/>
    <lineage>
        <taxon>Bacteria</taxon>
        <taxon>Bacillati</taxon>
        <taxon>Bacillota</taxon>
        <taxon>Bacilli</taxon>
        <taxon>Bacillales</taxon>
        <taxon>Paenibacillaceae</taxon>
        <taxon>Paenibacillus</taxon>
    </lineage>
</organism>
<dbReference type="PROSITE" id="PS00211">
    <property type="entry name" value="ABC_TRANSPORTER_1"/>
    <property type="match status" value="1"/>
</dbReference>
<keyword evidence="3" id="KW-0547">Nucleotide-binding</keyword>
<gene>
    <name evidence="6" type="ORF">J2T15_005096</name>
</gene>
<dbReference type="GO" id="GO:0005524">
    <property type="term" value="F:ATP binding"/>
    <property type="evidence" value="ECO:0007669"/>
    <property type="project" value="UniProtKB-KW"/>
</dbReference>
<feature type="domain" description="ABC transporter" evidence="5">
    <location>
        <begin position="5"/>
        <end position="231"/>
    </location>
</feature>
<dbReference type="PANTHER" id="PTHR43335:SF11">
    <property type="entry name" value="ABC TRANSPORTER RELATED"/>
    <property type="match status" value="1"/>
</dbReference>
<dbReference type="RefSeq" id="WP_307207435.1">
    <property type="nucleotide sequence ID" value="NZ_JAUSSU010000012.1"/>
</dbReference>
<evidence type="ECO:0000256" key="3">
    <source>
        <dbReference type="ARBA" id="ARBA00022741"/>
    </source>
</evidence>
<evidence type="ECO:0000256" key="2">
    <source>
        <dbReference type="ARBA" id="ARBA00022448"/>
    </source>
</evidence>
<dbReference type="Pfam" id="PF00005">
    <property type="entry name" value="ABC_tran"/>
    <property type="match status" value="1"/>
</dbReference>